<protein>
    <submittedName>
        <fullName evidence="2">Uncharacterized protein</fullName>
    </submittedName>
</protein>
<reference evidence="2" key="1">
    <citation type="submission" date="2013-11" db="EMBL/GenBank/DDBJ databases">
        <title>Genome sequence of the fusiform rust pathogen reveals effectors for host alternation and coevolution with pine.</title>
        <authorList>
            <consortium name="DOE Joint Genome Institute"/>
            <person name="Smith K."/>
            <person name="Pendleton A."/>
            <person name="Kubisiak T."/>
            <person name="Anderson C."/>
            <person name="Salamov A."/>
            <person name="Aerts A."/>
            <person name="Riley R."/>
            <person name="Clum A."/>
            <person name="Lindquist E."/>
            <person name="Ence D."/>
            <person name="Campbell M."/>
            <person name="Kronenberg Z."/>
            <person name="Feau N."/>
            <person name="Dhillon B."/>
            <person name="Hamelin R."/>
            <person name="Burleigh J."/>
            <person name="Smith J."/>
            <person name="Yandell M."/>
            <person name="Nelson C."/>
            <person name="Grigoriev I."/>
            <person name="Davis J."/>
        </authorList>
    </citation>
    <scope>NUCLEOTIDE SEQUENCE</scope>
    <source>
        <strain evidence="2">G11</strain>
    </source>
</reference>
<dbReference type="Proteomes" id="UP000886653">
    <property type="component" value="Unassembled WGS sequence"/>
</dbReference>
<feature type="compositionally biased region" description="Polar residues" evidence="1">
    <location>
        <begin position="200"/>
        <end position="213"/>
    </location>
</feature>
<feature type="compositionally biased region" description="Polar residues" evidence="1">
    <location>
        <begin position="145"/>
        <end position="154"/>
    </location>
</feature>
<feature type="compositionally biased region" description="Polar residues" evidence="1">
    <location>
        <begin position="254"/>
        <end position="265"/>
    </location>
</feature>
<feature type="region of interest" description="Disordered" evidence="1">
    <location>
        <begin position="145"/>
        <end position="213"/>
    </location>
</feature>
<feature type="compositionally biased region" description="Basic residues" evidence="1">
    <location>
        <begin position="187"/>
        <end position="199"/>
    </location>
</feature>
<dbReference type="AlphaFoldDB" id="A0A9P6NCJ7"/>
<evidence type="ECO:0000313" key="3">
    <source>
        <dbReference type="Proteomes" id="UP000886653"/>
    </source>
</evidence>
<organism evidence="2 3">
    <name type="scientific">Cronartium quercuum f. sp. fusiforme G11</name>
    <dbReference type="NCBI Taxonomy" id="708437"/>
    <lineage>
        <taxon>Eukaryota</taxon>
        <taxon>Fungi</taxon>
        <taxon>Dikarya</taxon>
        <taxon>Basidiomycota</taxon>
        <taxon>Pucciniomycotina</taxon>
        <taxon>Pucciniomycetes</taxon>
        <taxon>Pucciniales</taxon>
        <taxon>Coleosporiaceae</taxon>
        <taxon>Cronartium</taxon>
    </lineage>
</organism>
<feature type="compositionally biased region" description="Polar residues" evidence="1">
    <location>
        <begin position="80"/>
        <end position="94"/>
    </location>
</feature>
<evidence type="ECO:0000256" key="1">
    <source>
        <dbReference type="SAM" id="MobiDB-lite"/>
    </source>
</evidence>
<accession>A0A9P6NCJ7</accession>
<gene>
    <name evidence="2" type="ORF">CROQUDRAFT_674228</name>
</gene>
<dbReference type="EMBL" id="MU167395">
    <property type="protein sequence ID" value="KAG0141241.1"/>
    <property type="molecule type" value="Genomic_DNA"/>
</dbReference>
<name>A0A9P6NCJ7_9BASI</name>
<feature type="region of interest" description="Disordered" evidence="1">
    <location>
        <begin position="254"/>
        <end position="282"/>
    </location>
</feature>
<feature type="region of interest" description="Disordered" evidence="1">
    <location>
        <begin position="44"/>
        <end position="94"/>
    </location>
</feature>
<evidence type="ECO:0000313" key="2">
    <source>
        <dbReference type="EMBL" id="KAG0141241.1"/>
    </source>
</evidence>
<proteinExistence type="predicted"/>
<comment type="caution">
    <text evidence="2">The sequence shown here is derived from an EMBL/GenBank/DDBJ whole genome shotgun (WGS) entry which is preliminary data.</text>
</comment>
<keyword evidence="3" id="KW-1185">Reference proteome</keyword>
<sequence length="314" mass="35500">MNPTRLPETISHQIHSTQMPSSVTFGALDACVQEKKDRSNRFHLLPPLTEHGRDRSPSTFNLGFNRRTLSRTELREPSPFGNSAEQSSDNPNPQTCWSILDDSSCVQSRLAQWQFPPEHPVSHRVITWGPYAEATTATKETFDATSCLQTPQHTSVSSHLPDHLPPSPTSAKRPRIQGASAPNTHPRCSRKPKHTRRVLSNRSEAELENQSYPTSHHRFVEVCTLLENLGPHPEPPPPPYSVECPPGIIRQQSTNYHSDDTQSTAHWDRIWPQTPPPSASRGGFQTFSWYRPPTTTDPIQPWWDHSPPAQPFRF</sequence>